<dbReference type="EMBL" id="JANBPK010001124">
    <property type="protein sequence ID" value="KAJ2925732.1"/>
    <property type="molecule type" value="Genomic_DNA"/>
</dbReference>
<evidence type="ECO:0000256" key="4">
    <source>
        <dbReference type="ARBA" id="ARBA00023157"/>
    </source>
</evidence>
<comment type="subcellular location">
    <subcellularLocation>
        <location evidence="1">Secreted</location>
    </subcellularLocation>
</comment>
<feature type="domain" description="CFEM" evidence="5">
    <location>
        <begin position="1"/>
        <end position="99"/>
    </location>
</feature>
<evidence type="ECO:0000256" key="2">
    <source>
        <dbReference type="ARBA" id="ARBA00022525"/>
    </source>
</evidence>
<dbReference type="PROSITE" id="PS52012">
    <property type="entry name" value="CFEM"/>
    <property type="match status" value="1"/>
</dbReference>
<evidence type="ECO:0000313" key="7">
    <source>
        <dbReference type="Proteomes" id="UP001140091"/>
    </source>
</evidence>
<dbReference type="Pfam" id="PF05730">
    <property type="entry name" value="CFEM"/>
    <property type="match status" value="1"/>
</dbReference>
<keyword evidence="3" id="KW-0732">Signal</keyword>
<dbReference type="GO" id="GO:0005576">
    <property type="term" value="C:extracellular region"/>
    <property type="evidence" value="ECO:0007669"/>
    <property type="project" value="UniProtKB-SubCell"/>
</dbReference>
<dbReference type="Proteomes" id="UP001140091">
    <property type="component" value="Unassembled WGS sequence"/>
</dbReference>
<name>A0A9W8MDF9_9AGAR</name>
<sequence length="99" mass="9923">MRFSGVVALGAAASASSIVSRQLPSCAIPCLAESNSCSPSDNACLCRDAAFITTTTACIIATCAGDDTQSALILMQAMCAAEISQGVTLTPPTSYPTGT</sequence>
<feature type="non-terminal residue" evidence="6">
    <location>
        <position position="1"/>
    </location>
</feature>
<evidence type="ECO:0000256" key="1">
    <source>
        <dbReference type="ARBA" id="ARBA00004613"/>
    </source>
</evidence>
<proteinExistence type="predicted"/>
<organism evidence="6 7">
    <name type="scientific">Candolleomyces eurysporus</name>
    <dbReference type="NCBI Taxonomy" id="2828524"/>
    <lineage>
        <taxon>Eukaryota</taxon>
        <taxon>Fungi</taxon>
        <taxon>Dikarya</taxon>
        <taxon>Basidiomycota</taxon>
        <taxon>Agaricomycotina</taxon>
        <taxon>Agaricomycetes</taxon>
        <taxon>Agaricomycetidae</taxon>
        <taxon>Agaricales</taxon>
        <taxon>Agaricineae</taxon>
        <taxon>Psathyrellaceae</taxon>
        <taxon>Candolleomyces</taxon>
    </lineage>
</organism>
<reference evidence="6" key="1">
    <citation type="submission" date="2022-06" db="EMBL/GenBank/DDBJ databases">
        <title>Genome Sequence of Candolleomyces eurysporus.</title>
        <authorList>
            <person name="Buettner E."/>
        </authorList>
    </citation>
    <scope>NUCLEOTIDE SEQUENCE</scope>
    <source>
        <strain evidence="6">VTCC 930004</strain>
    </source>
</reference>
<dbReference type="OrthoDB" id="3065412at2759"/>
<keyword evidence="2" id="KW-0964">Secreted</keyword>
<keyword evidence="7" id="KW-1185">Reference proteome</keyword>
<dbReference type="InterPro" id="IPR008427">
    <property type="entry name" value="Extracellular_membr_CFEM_dom"/>
</dbReference>
<evidence type="ECO:0000313" key="6">
    <source>
        <dbReference type="EMBL" id="KAJ2925732.1"/>
    </source>
</evidence>
<evidence type="ECO:0000256" key="3">
    <source>
        <dbReference type="ARBA" id="ARBA00022729"/>
    </source>
</evidence>
<keyword evidence="4" id="KW-1015">Disulfide bond</keyword>
<protein>
    <recommendedName>
        <fullName evidence="5">CFEM domain-containing protein</fullName>
    </recommendedName>
</protein>
<comment type="caution">
    <text evidence="6">The sequence shown here is derived from an EMBL/GenBank/DDBJ whole genome shotgun (WGS) entry which is preliminary data.</text>
</comment>
<accession>A0A9W8MDF9</accession>
<gene>
    <name evidence="6" type="ORF">H1R20_g11365</name>
</gene>
<evidence type="ECO:0000259" key="5">
    <source>
        <dbReference type="PROSITE" id="PS52012"/>
    </source>
</evidence>
<dbReference type="AlphaFoldDB" id="A0A9W8MDF9"/>